<dbReference type="EMBL" id="MU118002">
    <property type="protein sequence ID" value="KAF9649128.1"/>
    <property type="molecule type" value="Genomic_DNA"/>
</dbReference>
<gene>
    <name evidence="1" type="ORF">BDM02DRAFT_1961518</name>
</gene>
<name>A0ACB6ZI40_THEGA</name>
<evidence type="ECO:0000313" key="2">
    <source>
        <dbReference type="Proteomes" id="UP000886501"/>
    </source>
</evidence>
<organism evidence="1 2">
    <name type="scientific">Thelephora ganbajun</name>
    <name type="common">Ganba fungus</name>
    <dbReference type="NCBI Taxonomy" id="370292"/>
    <lineage>
        <taxon>Eukaryota</taxon>
        <taxon>Fungi</taxon>
        <taxon>Dikarya</taxon>
        <taxon>Basidiomycota</taxon>
        <taxon>Agaricomycotina</taxon>
        <taxon>Agaricomycetes</taxon>
        <taxon>Thelephorales</taxon>
        <taxon>Thelephoraceae</taxon>
        <taxon>Thelephora</taxon>
    </lineage>
</organism>
<keyword evidence="2" id="KW-1185">Reference proteome</keyword>
<sequence>MVPPDPLQLHDLDRVLPQFHKQQTASGLLSYPSIPLLQRAQSPQEEPQEVAAQTSSLHDIDSEAGVSLAAPTIFPLGQIAMSDTGLSEIDFISLGTENLIRLGEDFMRALPFVAQDSPRSRMEERWIKSISEVVSRAGTSPTSLSPRDVVALAETFRQAVRLLHFSSSFMQGLWTRLHVHALLRGLHVFPDVESWNDSQDYEPLGFTDIWKGYYHGDLVCIKTIRTRSMAHLEKIKSVHDSSISPELNSLHYTSHQIFYHEVEGCKHFSHPNVLPVLQVSETLFPLCTMSPWMPDGNILQYTQKNPSANRLMLLAEVCNGLSYLHGQDISHGCIAPGNILITQDGRACLGDFGISGTFGDPSFVRFKLGTARYMALEQANLLNSSFSKKSDIYSLAMTSFTVLTGVLPYDGVHGHYSLGLRIRSGERPSRPTNSDSTRWLQDSVWGMITTCWSEDPNQRWEVSAMYDLFSMLSLQEVQKVKSDLRYQKGATATWKHPFTYYLSHSASAKFGTGSPEARQ</sequence>
<reference evidence="1" key="1">
    <citation type="submission" date="2019-10" db="EMBL/GenBank/DDBJ databases">
        <authorList>
            <consortium name="DOE Joint Genome Institute"/>
            <person name="Kuo A."/>
            <person name="Miyauchi S."/>
            <person name="Kiss E."/>
            <person name="Drula E."/>
            <person name="Kohler A."/>
            <person name="Sanchez-Garcia M."/>
            <person name="Andreopoulos B."/>
            <person name="Barry K.W."/>
            <person name="Bonito G."/>
            <person name="Buee M."/>
            <person name="Carver A."/>
            <person name="Chen C."/>
            <person name="Cichocki N."/>
            <person name="Clum A."/>
            <person name="Culley D."/>
            <person name="Crous P.W."/>
            <person name="Fauchery L."/>
            <person name="Girlanda M."/>
            <person name="Hayes R."/>
            <person name="Keri Z."/>
            <person name="Labutti K."/>
            <person name="Lipzen A."/>
            <person name="Lombard V."/>
            <person name="Magnuson J."/>
            <person name="Maillard F."/>
            <person name="Morin E."/>
            <person name="Murat C."/>
            <person name="Nolan M."/>
            <person name="Ohm R."/>
            <person name="Pangilinan J."/>
            <person name="Pereira M."/>
            <person name="Perotto S."/>
            <person name="Peter M."/>
            <person name="Riley R."/>
            <person name="Sitrit Y."/>
            <person name="Stielow B."/>
            <person name="Szollosi G."/>
            <person name="Zifcakova L."/>
            <person name="Stursova M."/>
            <person name="Spatafora J.W."/>
            <person name="Tedersoo L."/>
            <person name="Vaario L.-M."/>
            <person name="Yamada A."/>
            <person name="Yan M."/>
            <person name="Wang P."/>
            <person name="Xu J."/>
            <person name="Bruns T."/>
            <person name="Baldrian P."/>
            <person name="Vilgalys R."/>
            <person name="Henrissat B."/>
            <person name="Grigoriev I.V."/>
            <person name="Hibbett D."/>
            <person name="Nagy L.G."/>
            <person name="Martin F.M."/>
        </authorList>
    </citation>
    <scope>NUCLEOTIDE SEQUENCE</scope>
    <source>
        <strain evidence="1">P2</strain>
    </source>
</reference>
<dbReference type="Proteomes" id="UP000886501">
    <property type="component" value="Unassembled WGS sequence"/>
</dbReference>
<reference evidence="1" key="2">
    <citation type="journal article" date="2020" name="Nat. Commun.">
        <title>Large-scale genome sequencing of mycorrhizal fungi provides insights into the early evolution of symbiotic traits.</title>
        <authorList>
            <person name="Miyauchi S."/>
            <person name="Kiss E."/>
            <person name="Kuo A."/>
            <person name="Drula E."/>
            <person name="Kohler A."/>
            <person name="Sanchez-Garcia M."/>
            <person name="Morin E."/>
            <person name="Andreopoulos B."/>
            <person name="Barry K.W."/>
            <person name="Bonito G."/>
            <person name="Buee M."/>
            <person name="Carver A."/>
            <person name="Chen C."/>
            <person name="Cichocki N."/>
            <person name="Clum A."/>
            <person name="Culley D."/>
            <person name="Crous P.W."/>
            <person name="Fauchery L."/>
            <person name="Girlanda M."/>
            <person name="Hayes R.D."/>
            <person name="Keri Z."/>
            <person name="LaButti K."/>
            <person name="Lipzen A."/>
            <person name="Lombard V."/>
            <person name="Magnuson J."/>
            <person name="Maillard F."/>
            <person name="Murat C."/>
            <person name="Nolan M."/>
            <person name="Ohm R.A."/>
            <person name="Pangilinan J."/>
            <person name="Pereira M.F."/>
            <person name="Perotto S."/>
            <person name="Peter M."/>
            <person name="Pfister S."/>
            <person name="Riley R."/>
            <person name="Sitrit Y."/>
            <person name="Stielow J.B."/>
            <person name="Szollosi G."/>
            <person name="Zifcakova L."/>
            <person name="Stursova M."/>
            <person name="Spatafora J.W."/>
            <person name="Tedersoo L."/>
            <person name="Vaario L.M."/>
            <person name="Yamada A."/>
            <person name="Yan M."/>
            <person name="Wang P."/>
            <person name="Xu J."/>
            <person name="Bruns T."/>
            <person name="Baldrian P."/>
            <person name="Vilgalys R."/>
            <person name="Dunand C."/>
            <person name="Henrissat B."/>
            <person name="Grigoriev I.V."/>
            <person name="Hibbett D."/>
            <person name="Nagy L.G."/>
            <person name="Martin F.M."/>
        </authorList>
    </citation>
    <scope>NUCLEOTIDE SEQUENCE</scope>
    <source>
        <strain evidence="1">P2</strain>
    </source>
</reference>
<protein>
    <submittedName>
        <fullName evidence="1">Kinase-like protein</fullName>
    </submittedName>
</protein>
<proteinExistence type="predicted"/>
<comment type="caution">
    <text evidence="1">The sequence shown here is derived from an EMBL/GenBank/DDBJ whole genome shotgun (WGS) entry which is preliminary data.</text>
</comment>
<evidence type="ECO:0000313" key="1">
    <source>
        <dbReference type="EMBL" id="KAF9649128.1"/>
    </source>
</evidence>
<accession>A0ACB6ZI40</accession>